<organism evidence="1 2">
    <name type="scientific">Lithospermum erythrorhizon</name>
    <name type="common">Purple gromwell</name>
    <name type="synonym">Lithospermum officinale var. erythrorhizon</name>
    <dbReference type="NCBI Taxonomy" id="34254"/>
    <lineage>
        <taxon>Eukaryota</taxon>
        <taxon>Viridiplantae</taxon>
        <taxon>Streptophyta</taxon>
        <taxon>Embryophyta</taxon>
        <taxon>Tracheophyta</taxon>
        <taxon>Spermatophyta</taxon>
        <taxon>Magnoliopsida</taxon>
        <taxon>eudicotyledons</taxon>
        <taxon>Gunneridae</taxon>
        <taxon>Pentapetalae</taxon>
        <taxon>asterids</taxon>
        <taxon>lamiids</taxon>
        <taxon>Boraginales</taxon>
        <taxon>Boraginaceae</taxon>
        <taxon>Boraginoideae</taxon>
        <taxon>Lithospermeae</taxon>
        <taxon>Lithospermum</taxon>
    </lineage>
</organism>
<dbReference type="Proteomes" id="UP001454036">
    <property type="component" value="Unassembled WGS sequence"/>
</dbReference>
<evidence type="ECO:0000313" key="2">
    <source>
        <dbReference type="Proteomes" id="UP001454036"/>
    </source>
</evidence>
<protein>
    <submittedName>
        <fullName evidence="1">Uncharacterized protein</fullName>
    </submittedName>
</protein>
<reference evidence="1 2" key="1">
    <citation type="submission" date="2024-01" db="EMBL/GenBank/DDBJ databases">
        <title>The complete chloroplast genome sequence of Lithospermum erythrorhizon: insights into the phylogenetic relationship among Boraginaceae species and the maternal lineages of purple gromwells.</title>
        <authorList>
            <person name="Okada T."/>
            <person name="Watanabe K."/>
        </authorList>
    </citation>
    <scope>NUCLEOTIDE SEQUENCE [LARGE SCALE GENOMIC DNA]</scope>
</reference>
<name>A0AAV3QUU0_LITER</name>
<dbReference type="AlphaFoldDB" id="A0AAV3QUU0"/>
<gene>
    <name evidence="1" type="ORF">LIER_22073</name>
</gene>
<proteinExistence type="predicted"/>
<keyword evidence="2" id="KW-1185">Reference proteome</keyword>
<sequence length="71" mass="8127">MERKTRTLEKFPYSMLMMMSPVVAIKNGPAGSKKKDSSVYSNPDYEIRKLALSDIVLTTKKHFTSMKNELL</sequence>
<evidence type="ECO:0000313" key="1">
    <source>
        <dbReference type="EMBL" id="GAA0167051.1"/>
    </source>
</evidence>
<dbReference type="EMBL" id="BAABME010005946">
    <property type="protein sequence ID" value="GAA0167051.1"/>
    <property type="molecule type" value="Genomic_DNA"/>
</dbReference>
<comment type="caution">
    <text evidence="1">The sequence shown here is derived from an EMBL/GenBank/DDBJ whole genome shotgun (WGS) entry which is preliminary data.</text>
</comment>
<accession>A0AAV3QUU0</accession>